<dbReference type="SUPFAM" id="SSF51735">
    <property type="entry name" value="NAD(P)-binding Rossmann-fold domains"/>
    <property type="match status" value="1"/>
</dbReference>
<dbReference type="Pfam" id="PF04321">
    <property type="entry name" value="RmlD_sub_bind"/>
    <property type="match status" value="1"/>
</dbReference>
<keyword evidence="6" id="KW-0560">Oxidoreductase</keyword>
<reference evidence="8" key="1">
    <citation type="journal article" date="2014" name="Int. J. Syst. Evol. Microbiol.">
        <title>Complete genome sequence of Corynebacterium casei LMG S-19264T (=DSM 44701T), isolated from a smear-ripened cheese.</title>
        <authorList>
            <consortium name="US DOE Joint Genome Institute (JGI-PGF)"/>
            <person name="Walter F."/>
            <person name="Albersmeier A."/>
            <person name="Kalinowski J."/>
            <person name="Ruckert C."/>
        </authorList>
    </citation>
    <scope>NUCLEOTIDE SEQUENCE</scope>
    <source>
        <strain evidence="8">CGMCC 1.15966</strain>
    </source>
</reference>
<dbReference type="EC" id="1.1.1.133" evidence="3 6"/>
<dbReference type="PANTHER" id="PTHR10491">
    <property type="entry name" value="DTDP-4-DEHYDRORHAMNOSE REDUCTASE"/>
    <property type="match status" value="1"/>
</dbReference>
<evidence type="ECO:0000256" key="6">
    <source>
        <dbReference type="RuleBase" id="RU364082"/>
    </source>
</evidence>
<evidence type="ECO:0000256" key="5">
    <source>
        <dbReference type="ARBA" id="ARBA00048200"/>
    </source>
</evidence>
<comment type="catalytic activity">
    <reaction evidence="5">
        <text>dTDP-beta-L-rhamnose + NADP(+) = dTDP-4-dehydro-beta-L-rhamnose + NADPH + H(+)</text>
        <dbReference type="Rhea" id="RHEA:21796"/>
        <dbReference type="ChEBI" id="CHEBI:15378"/>
        <dbReference type="ChEBI" id="CHEBI:57510"/>
        <dbReference type="ChEBI" id="CHEBI:57783"/>
        <dbReference type="ChEBI" id="CHEBI:58349"/>
        <dbReference type="ChEBI" id="CHEBI:62830"/>
        <dbReference type="EC" id="1.1.1.133"/>
    </reaction>
</comment>
<gene>
    <name evidence="8" type="ORF">GCM10011516_01650</name>
</gene>
<evidence type="ECO:0000256" key="3">
    <source>
        <dbReference type="ARBA" id="ARBA00012929"/>
    </source>
</evidence>
<feature type="domain" description="RmlD-like substrate binding" evidence="7">
    <location>
        <begin position="10"/>
        <end position="300"/>
    </location>
</feature>
<evidence type="ECO:0000256" key="2">
    <source>
        <dbReference type="ARBA" id="ARBA00010944"/>
    </source>
</evidence>
<dbReference type="EMBL" id="BMKM01000001">
    <property type="protein sequence ID" value="GGE07603.1"/>
    <property type="molecule type" value="Genomic_DNA"/>
</dbReference>
<evidence type="ECO:0000313" key="8">
    <source>
        <dbReference type="EMBL" id="GGE07603.1"/>
    </source>
</evidence>
<organism evidence="8 9">
    <name type="scientific">Sphingobacterium cellulitidis</name>
    <dbReference type="NCBI Taxonomy" id="1768011"/>
    <lineage>
        <taxon>Bacteria</taxon>
        <taxon>Pseudomonadati</taxon>
        <taxon>Bacteroidota</taxon>
        <taxon>Sphingobacteriia</taxon>
        <taxon>Sphingobacteriales</taxon>
        <taxon>Sphingobacteriaceae</taxon>
        <taxon>Sphingobacterium</taxon>
    </lineage>
</organism>
<dbReference type="PANTHER" id="PTHR10491:SF4">
    <property type="entry name" value="METHIONINE ADENOSYLTRANSFERASE 2 SUBUNIT BETA"/>
    <property type="match status" value="1"/>
</dbReference>
<dbReference type="AlphaFoldDB" id="A0A8H9FWL1"/>
<evidence type="ECO:0000313" key="9">
    <source>
        <dbReference type="Proteomes" id="UP000614460"/>
    </source>
</evidence>
<dbReference type="CDD" id="cd05254">
    <property type="entry name" value="dTDP_HR_like_SDR_e"/>
    <property type="match status" value="1"/>
</dbReference>
<evidence type="ECO:0000256" key="4">
    <source>
        <dbReference type="ARBA" id="ARBA00017099"/>
    </source>
</evidence>
<dbReference type="InterPro" id="IPR029903">
    <property type="entry name" value="RmlD-like-bd"/>
</dbReference>
<comment type="caution">
    <text evidence="8">The sequence shown here is derived from an EMBL/GenBank/DDBJ whole genome shotgun (WGS) entry which is preliminary data.</text>
</comment>
<evidence type="ECO:0000256" key="1">
    <source>
        <dbReference type="ARBA" id="ARBA00004781"/>
    </source>
</evidence>
<dbReference type="UniPathway" id="UPA00124"/>
<dbReference type="RefSeq" id="WP_182498061.1">
    <property type="nucleotide sequence ID" value="NZ_BMKM01000001.1"/>
</dbReference>
<dbReference type="InterPro" id="IPR005913">
    <property type="entry name" value="dTDP_dehydrorham_reduct"/>
</dbReference>
<comment type="pathway">
    <text evidence="1 6">Carbohydrate biosynthesis; dTDP-L-rhamnose biosynthesis.</text>
</comment>
<dbReference type="GO" id="GO:0019305">
    <property type="term" value="P:dTDP-rhamnose biosynthetic process"/>
    <property type="evidence" value="ECO:0007669"/>
    <property type="project" value="UniProtKB-UniPathway"/>
</dbReference>
<name>A0A8H9FWL1_9SPHI</name>
<keyword evidence="9" id="KW-1185">Reference proteome</keyword>
<accession>A0A8H9FWL1</accession>
<dbReference type="InterPro" id="IPR036291">
    <property type="entry name" value="NAD(P)-bd_dom_sf"/>
</dbReference>
<comment type="function">
    <text evidence="6">Catalyzes the reduction of dTDP-6-deoxy-L-lyxo-4-hexulose to yield dTDP-L-rhamnose.</text>
</comment>
<protein>
    <recommendedName>
        <fullName evidence="4 6">dTDP-4-dehydrorhamnose reductase</fullName>
        <ecNumber evidence="3 6">1.1.1.133</ecNumber>
    </recommendedName>
</protein>
<keyword evidence="6" id="KW-0521">NADP</keyword>
<dbReference type="Proteomes" id="UP000614460">
    <property type="component" value="Unassembled WGS sequence"/>
</dbReference>
<proteinExistence type="inferred from homology"/>
<reference evidence="8" key="2">
    <citation type="submission" date="2020-09" db="EMBL/GenBank/DDBJ databases">
        <authorList>
            <person name="Sun Q."/>
            <person name="Zhou Y."/>
        </authorList>
    </citation>
    <scope>NUCLEOTIDE SEQUENCE</scope>
    <source>
        <strain evidence="8">CGMCC 1.15966</strain>
    </source>
</reference>
<sequence>MDKLGSKSTRVLLTGSNGFLGQKLTDFIIQKTDYSLCCTSNSANRNPLQEGYEFVQLDLLDTDRLLELIAKFKPTHIVHTAAMTSVEACEQDAETCQKLNVEVVATLAQQCLKDDIHFTFLSTDFVFDGQAGPYDETAASNPCNAYGQSKLDAEAAILESGCRAAILRTILVYGIIADRNRSNLVLWAKSKLENQEAIKVVSDQWRMPTWVDDLAEACILCIERNAEGIYHISSDKMYSILEAVEAVADFWGYDKSLISPIKAEEIGQSKNRPQKTGFILSKAIQELGYKPTSFLDSLKFIEQQYSYYRS</sequence>
<evidence type="ECO:0000259" key="7">
    <source>
        <dbReference type="Pfam" id="PF04321"/>
    </source>
</evidence>
<comment type="similarity">
    <text evidence="2 6">Belongs to the dTDP-4-dehydrorhamnose reductase family.</text>
</comment>
<dbReference type="GO" id="GO:0008831">
    <property type="term" value="F:dTDP-4-dehydrorhamnose reductase activity"/>
    <property type="evidence" value="ECO:0007669"/>
    <property type="project" value="UniProtKB-EC"/>
</dbReference>
<dbReference type="Gene3D" id="3.40.50.720">
    <property type="entry name" value="NAD(P)-binding Rossmann-like Domain"/>
    <property type="match status" value="1"/>
</dbReference>